<reference evidence="2" key="1">
    <citation type="journal article" date="2016" name="Front. Microbiol.">
        <title>Genome Sequence of the Piezophilic, Mesophilic Sulfate-Reducing Bacterium Desulfovibrio indicus J2T.</title>
        <authorList>
            <person name="Cao J."/>
            <person name="Maignien L."/>
            <person name="Shao Z."/>
            <person name="Alain K."/>
            <person name="Jebbar M."/>
        </authorList>
    </citation>
    <scope>NUCLEOTIDE SEQUENCE</scope>
    <source>
        <strain evidence="2">NBRC 103626</strain>
    </source>
</reference>
<proteinExistence type="predicted"/>
<protein>
    <submittedName>
        <fullName evidence="2">Uncharacterized protein</fullName>
    </submittedName>
</protein>
<dbReference type="Proteomes" id="UP001055108">
    <property type="component" value="Unassembled WGS sequence"/>
</dbReference>
<gene>
    <name evidence="2" type="ORF">NBEOAGPD_2794</name>
</gene>
<sequence length="123" mass="12699">MSRPSFADNLVELDVAQTRARLAAALSAVKGHAGYAAGPRSATLQGAVGAVERALLLASRECIQRLDAALAEADRPPASLAEAHADIVAGLDADAPPPPVRRSPPPPPMRGPVPPRPRLPARP</sequence>
<feature type="region of interest" description="Disordered" evidence="1">
    <location>
        <begin position="73"/>
        <end position="123"/>
    </location>
</feature>
<accession>A0AA37HQ43</accession>
<dbReference type="EMBL" id="BPQM01000064">
    <property type="protein sequence ID" value="GJD79565.1"/>
    <property type="molecule type" value="Genomic_DNA"/>
</dbReference>
<dbReference type="RefSeq" id="WP_238303542.1">
    <property type="nucleotide sequence ID" value="NZ_BPQM01000064.1"/>
</dbReference>
<name>A0AA37HQ43_9HYPH</name>
<feature type="compositionally biased region" description="Pro residues" evidence="1">
    <location>
        <begin position="95"/>
        <end position="123"/>
    </location>
</feature>
<evidence type="ECO:0000313" key="2">
    <source>
        <dbReference type="EMBL" id="GJD79565.1"/>
    </source>
</evidence>
<comment type="caution">
    <text evidence="2">The sequence shown here is derived from an EMBL/GenBank/DDBJ whole genome shotgun (WGS) entry which is preliminary data.</text>
</comment>
<dbReference type="AlphaFoldDB" id="A0AA37HQ43"/>
<evidence type="ECO:0000313" key="3">
    <source>
        <dbReference type="Proteomes" id="UP001055108"/>
    </source>
</evidence>
<reference evidence="2" key="2">
    <citation type="submission" date="2021-08" db="EMBL/GenBank/DDBJ databases">
        <authorList>
            <person name="Tani A."/>
            <person name="Ola A."/>
            <person name="Ogura Y."/>
            <person name="Katsura K."/>
            <person name="Hayashi T."/>
        </authorList>
    </citation>
    <scope>NUCLEOTIDE SEQUENCE</scope>
    <source>
        <strain evidence="2">NBRC 103626</strain>
    </source>
</reference>
<evidence type="ECO:0000256" key="1">
    <source>
        <dbReference type="SAM" id="MobiDB-lite"/>
    </source>
</evidence>
<keyword evidence="3" id="KW-1185">Reference proteome</keyword>
<organism evidence="2 3">
    <name type="scientific">Methylobacterium gregans</name>
    <dbReference type="NCBI Taxonomy" id="374424"/>
    <lineage>
        <taxon>Bacteria</taxon>
        <taxon>Pseudomonadati</taxon>
        <taxon>Pseudomonadota</taxon>
        <taxon>Alphaproteobacteria</taxon>
        <taxon>Hyphomicrobiales</taxon>
        <taxon>Methylobacteriaceae</taxon>
        <taxon>Methylobacterium</taxon>
    </lineage>
</organism>